<feature type="transmembrane region" description="Helical" evidence="1">
    <location>
        <begin position="89"/>
        <end position="111"/>
    </location>
</feature>
<proteinExistence type="predicted"/>
<organism evidence="2 3">
    <name type="scientific">Lymnaea stagnalis</name>
    <name type="common">Great pond snail</name>
    <name type="synonym">Helix stagnalis</name>
    <dbReference type="NCBI Taxonomy" id="6523"/>
    <lineage>
        <taxon>Eukaryota</taxon>
        <taxon>Metazoa</taxon>
        <taxon>Spiralia</taxon>
        <taxon>Lophotrochozoa</taxon>
        <taxon>Mollusca</taxon>
        <taxon>Gastropoda</taxon>
        <taxon>Heterobranchia</taxon>
        <taxon>Euthyneura</taxon>
        <taxon>Panpulmonata</taxon>
        <taxon>Hygrophila</taxon>
        <taxon>Lymnaeoidea</taxon>
        <taxon>Lymnaeidae</taxon>
        <taxon>Lymnaea</taxon>
    </lineage>
</organism>
<keyword evidence="1" id="KW-1133">Transmembrane helix</keyword>
<keyword evidence="1" id="KW-0812">Transmembrane</keyword>
<gene>
    <name evidence="2" type="ORF">GSLYS_00010951001</name>
</gene>
<dbReference type="Proteomes" id="UP001497497">
    <property type="component" value="Unassembled WGS sequence"/>
</dbReference>
<dbReference type="AlphaFoldDB" id="A0AAV2HY52"/>
<comment type="caution">
    <text evidence="2">The sequence shown here is derived from an EMBL/GenBank/DDBJ whole genome shotgun (WGS) entry which is preliminary data.</text>
</comment>
<keyword evidence="3" id="KW-1185">Reference proteome</keyword>
<evidence type="ECO:0000313" key="2">
    <source>
        <dbReference type="EMBL" id="CAL1537038.1"/>
    </source>
</evidence>
<protein>
    <submittedName>
        <fullName evidence="2">Uncharacterized protein</fullName>
    </submittedName>
</protein>
<accession>A0AAV2HY52</accession>
<reference evidence="2 3" key="1">
    <citation type="submission" date="2024-04" db="EMBL/GenBank/DDBJ databases">
        <authorList>
            <consortium name="Genoscope - CEA"/>
            <person name="William W."/>
        </authorList>
    </citation>
    <scope>NUCLEOTIDE SEQUENCE [LARGE SCALE GENOMIC DNA]</scope>
</reference>
<evidence type="ECO:0000313" key="3">
    <source>
        <dbReference type="Proteomes" id="UP001497497"/>
    </source>
</evidence>
<keyword evidence="1" id="KW-0472">Membrane</keyword>
<dbReference type="EMBL" id="CAXITT010000246">
    <property type="protein sequence ID" value="CAL1537038.1"/>
    <property type="molecule type" value="Genomic_DNA"/>
</dbReference>
<name>A0AAV2HY52_LYMST</name>
<sequence>MEYVVSRSGMLHYVNFTLINVKLADFIKYNVTLYSLLNQPMSLHVELQPIELPTASQLPLKEMTTLENTTFLLSEITVPGYNIAQSDQLALILLAIPISIVILAAASIIFLKAKTCKKKTVNPCDPVYDTLHFDNEEHA</sequence>
<evidence type="ECO:0000256" key="1">
    <source>
        <dbReference type="SAM" id="Phobius"/>
    </source>
</evidence>